<dbReference type="EMBL" id="LT546645">
    <property type="protein sequence ID" value="SAI68262.1"/>
    <property type="molecule type" value="Genomic_DNA"/>
</dbReference>
<keyword evidence="5" id="KW-1185">Reference proteome</keyword>
<evidence type="ECO:0000256" key="1">
    <source>
        <dbReference type="ARBA" id="ARBA00022729"/>
    </source>
</evidence>
<dbReference type="RefSeq" id="WP_025514929.1">
    <property type="nucleotide sequence ID" value="NZ_CP016340.1"/>
</dbReference>
<dbReference type="AlphaFoldDB" id="A0A146AF65"/>
<keyword evidence="1 2" id="KW-0732">Signal</keyword>
<dbReference type="CDD" id="cd13530">
    <property type="entry name" value="PBP2_peptides_like"/>
    <property type="match status" value="1"/>
</dbReference>
<dbReference type="SMART" id="SM00062">
    <property type="entry name" value="PBPb"/>
    <property type="match status" value="1"/>
</dbReference>
<evidence type="ECO:0000313" key="5">
    <source>
        <dbReference type="Proteomes" id="UP000076825"/>
    </source>
</evidence>
<organism evidence="4 5">
    <name type="scientific">Bordetella trematum</name>
    <dbReference type="NCBI Taxonomy" id="123899"/>
    <lineage>
        <taxon>Bacteria</taxon>
        <taxon>Pseudomonadati</taxon>
        <taxon>Pseudomonadota</taxon>
        <taxon>Betaproteobacteria</taxon>
        <taxon>Burkholderiales</taxon>
        <taxon>Alcaligenaceae</taxon>
        <taxon>Bordetella</taxon>
    </lineage>
</organism>
<dbReference type="PANTHER" id="PTHR35936">
    <property type="entry name" value="MEMBRANE-BOUND LYTIC MUREIN TRANSGLYCOSYLASE F"/>
    <property type="match status" value="1"/>
</dbReference>
<dbReference type="KEGG" id="btrm:SAMEA390648701164"/>
<accession>A0A146AF65</accession>
<evidence type="ECO:0000313" key="4">
    <source>
        <dbReference type="EMBL" id="SAI68262.1"/>
    </source>
</evidence>
<gene>
    <name evidence="4" type="primary">artJ</name>
    <name evidence="4" type="ORF">SAMEA3906487_01164</name>
</gene>
<feature type="domain" description="Solute-binding protein family 3/N-terminal" evidence="3">
    <location>
        <begin position="26"/>
        <end position="250"/>
    </location>
</feature>
<dbReference type="Gene3D" id="3.40.190.10">
    <property type="entry name" value="Periplasmic binding protein-like II"/>
    <property type="match status" value="2"/>
</dbReference>
<feature type="signal peptide" evidence="2">
    <location>
        <begin position="1"/>
        <end position="24"/>
    </location>
</feature>
<dbReference type="OrthoDB" id="9768183at2"/>
<dbReference type="Proteomes" id="UP000076825">
    <property type="component" value="Chromosome 1"/>
</dbReference>
<name>A0A146AF65_9BORD</name>
<reference evidence="4 5" key="1">
    <citation type="submission" date="2016-04" db="EMBL/GenBank/DDBJ databases">
        <authorList>
            <consortium name="Pathogen Informatics"/>
        </authorList>
    </citation>
    <scope>NUCLEOTIDE SEQUENCE [LARGE SCALE GENOMIC DNA]</scope>
    <source>
        <strain evidence="4 5">H044680328</strain>
    </source>
</reference>
<dbReference type="Pfam" id="PF00497">
    <property type="entry name" value="SBP_bac_3"/>
    <property type="match status" value="1"/>
</dbReference>
<evidence type="ECO:0000256" key="2">
    <source>
        <dbReference type="SAM" id="SignalP"/>
    </source>
</evidence>
<evidence type="ECO:0000259" key="3">
    <source>
        <dbReference type="SMART" id="SM00062"/>
    </source>
</evidence>
<feature type="chain" id="PRO_5009814762" evidence="2">
    <location>
        <begin position="25"/>
        <end position="252"/>
    </location>
</feature>
<dbReference type="InterPro" id="IPR001638">
    <property type="entry name" value="Solute-binding_3/MltF_N"/>
</dbReference>
<dbReference type="PANTHER" id="PTHR35936:SF17">
    <property type="entry name" value="ARGININE-BINDING EXTRACELLULAR PROTEIN ARTP"/>
    <property type="match status" value="1"/>
</dbReference>
<dbReference type="PATRIC" id="fig|123899.6.peg.1141"/>
<proteinExistence type="predicted"/>
<dbReference type="eggNOG" id="COG0834">
    <property type="taxonomic scope" value="Bacteria"/>
</dbReference>
<protein>
    <submittedName>
        <fullName evidence="4">Amino acid-binding periplasmic protein</fullName>
    </submittedName>
</protein>
<dbReference type="GeneID" id="56587431"/>
<sequence length="252" mass="27090">MLHKTLQSLLAAALFAATLSGAQAETVKVGATPTAVPFNFLDPKSNTLQGVMIDIADAVGKKAGFTAEVMPIPFASLVPALQTRKIDMIASAFANTPQRAEVVDFTQTVLEYGEALIVPDKDKTDYRHIADLKGKTVGVQIGTLYVEPLKAAPGLKEVKMYETMSDLVRDVALGRLDAAFGDGPVIAYQVRKQGVPNVRYVDSYQPQMPTNISLAVRKGDTERARKLDAAIDALKQDGTIAAIMEKWGVATQ</sequence>
<dbReference type="STRING" id="123899.SAMEA3906487_01164"/>
<dbReference type="SUPFAM" id="SSF53850">
    <property type="entry name" value="Periplasmic binding protein-like II"/>
    <property type="match status" value="1"/>
</dbReference>